<evidence type="ECO:0000313" key="3">
    <source>
        <dbReference type="EMBL" id="RKO98808.1"/>
    </source>
</evidence>
<dbReference type="AlphaFoldDB" id="A0A4P9X1N5"/>
<name>A0A4P9X1N5_9FUNG</name>
<feature type="compositionally biased region" description="Low complexity" evidence="2">
    <location>
        <begin position="18"/>
        <end position="30"/>
    </location>
</feature>
<evidence type="ECO:0000313" key="4">
    <source>
        <dbReference type="Proteomes" id="UP000274922"/>
    </source>
</evidence>
<sequence length="613" mass="66783">MLLRFLRQLDVPDAATHATHATQATQATHATHAERPAAREGSGRTAHAAVAGPARQGTPAPPPVRAPTPVDGRSMPGRPAASTSARPVATTTTGAAIATIPVSPWARPSVATGRAHTGVAPAAGPGALAEAILADAQARSAAAQARVEAAQAEAAAARARAEVVRIRLQLARDEATADAVVDTDATARARREAEDRAREARERWPEVQLWTLAQPAFSMQYTDLPEGSNQRYYGQCVAEWEAARRRGVRQAMFVAGCRNIQGEPITLSTFRGYQSMWKSHVASATRKKVVAAITDVMLTRLGDRMSNHSKLCYVSTVARCLCSFPDRNALRAYLADKMPLTTKRSTLGAIRAAMAVNLMVIPGLDFADVRRHYDDLSRSVRRVQGTGQRSAKEEAGGITKQQLREGTEALLARVPSEGEHTFATDLLLQRFVFWRMFFHYPCRLSMRTLVPNAASGNRLHIEGHRVVIELDDYKTVKTYGPQCFVISHEPTLVTQLRRLLEHREPGEPLFCTENRQLYELSAFSRFVTAAISEVVGKHVTVHIARKILAAASWPENPSRNAMERISRLVFQHSLSTHVAYNLGHAGAPAGDAASVHSDLEQSFSDESEDTEGA</sequence>
<feature type="region of interest" description="Disordered" evidence="2">
    <location>
        <begin position="590"/>
        <end position="613"/>
    </location>
</feature>
<feature type="region of interest" description="Disordered" evidence="2">
    <location>
        <begin position="18"/>
        <end position="90"/>
    </location>
</feature>
<evidence type="ECO:0000256" key="2">
    <source>
        <dbReference type="SAM" id="MobiDB-lite"/>
    </source>
</evidence>
<protein>
    <submittedName>
        <fullName evidence="3">Uncharacterized protein</fullName>
    </submittedName>
</protein>
<evidence type="ECO:0000256" key="1">
    <source>
        <dbReference type="SAM" id="Coils"/>
    </source>
</evidence>
<feature type="compositionally biased region" description="Basic and acidic residues" evidence="2">
    <location>
        <begin position="31"/>
        <end position="42"/>
    </location>
</feature>
<keyword evidence="4" id="KW-1185">Reference proteome</keyword>
<gene>
    <name evidence="3" type="ORF">CXG81DRAFT_28388</name>
</gene>
<organism evidence="3 4">
    <name type="scientific">Caulochytrium protostelioides</name>
    <dbReference type="NCBI Taxonomy" id="1555241"/>
    <lineage>
        <taxon>Eukaryota</taxon>
        <taxon>Fungi</taxon>
        <taxon>Fungi incertae sedis</taxon>
        <taxon>Chytridiomycota</taxon>
        <taxon>Chytridiomycota incertae sedis</taxon>
        <taxon>Chytridiomycetes</taxon>
        <taxon>Caulochytriales</taxon>
        <taxon>Caulochytriaceae</taxon>
        <taxon>Caulochytrium</taxon>
    </lineage>
</organism>
<keyword evidence="1" id="KW-0175">Coiled coil</keyword>
<dbReference type="Proteomes" id="UP000274922">
    <property type="component" value="Unassembled WGS sequence"/>
</dbReference>
<reference evidence="4" key="1">
    <citation type="journal article" date="2018" name="Nat. Microbiol.">
        <title>Leveraging single-cell genomics to expand the fungal tree of life.</title>
        <authorList>
            <person name="Ahrendt S.R."/>
            <person name="Quandt C.A."/>
            <person name="Ciobanu D."/>
            <person name="Clum A."/>
            <person name="Salamov A."/>
            <person name="Andreopoulos B."/>
            <person name="Cheng J.F."/>
            <person name="Woyke T."/>
            <person name="Pelin A."/>
            <person name="Henrissat B."/>
            <person name="Reynolds N.K."/>
            <person name="Benny G.L."/>
            <person name="Smith M.E."/>
            <person name="James T.Y."/>
            <person name="Grigoriev I.V."/>
        </authorList>
    </citation>
    <scope>NUCLEOTIDE SEQUENCE [LARGE SCALE GENOMIC DNA]</scope>
    <source>
        <strain evidence="4">ATCC 52028</strain>
    </source>
</reference>
<proteinExistence type="predicted"/>
<accession>A0A4P9X1N5</accession>
<feature type="coiled-coil region" evidence="1">
    <location>
        <begin position="133"/>
        <end position="203"/>
    </location>
</feature>
<dbReference type="EMBL" id="ML014359">
    <property type="protein sequence ID" value="RKO98808.1"/>
    <property type="molecule type" value="Genomic_DNA"/>
</dbReference>
<feature type="compositionally biased region" description="Acidic residues" evidence="2">
    <location>
        <begin position="603"/>
        <end position="613"/>
    </location>
</feature>